<feature type="compositionally biased region" description="Polar residues" evidence="2">
    <location>
        <begin position="309"/>
        <end position="325"/>
    </location>
</feature>
<comment type="caution">
    <text evidence="3">The sequence shown here is derived from an EMBL/GenBank/DDBJ whole genome shotgun (WGS) entry which is preliminary data.</text>
</comment>
<dbReference type="EMBL" id="JANAVB010029620">
    <property type="protein sequence ID" value="KAJ6814516.1"/>
    <property type="molecule type" value="Genomic_DNA"/>
</dbReference>
<dbReference type="AlphaFoldDB" id="A0AAX6FDV1"/>
<name>A0AAX6FDV1_IRIPA</name>
<feature type="coiled-coil region" evidence="1">
    <location>
        <begin position="49"/>
        <end position="97"/>
    </location>
</feature>
<dbReference type="Proteomes" id="UP001140949">
    <property type="component" value="Unassembled WGS sequence"/>
</dbReference>
<sequence>MLVDKLKILAESLANSSSRAEVRISDHRRQVEEALNFRVAKASEISETEKGVAGEIAGLERQRDKLEAELMQVNISLKAARIRLNKHREERNHFDEANNQIILQLKMKEDELSRSIASCKVETDVVHVWIKFLEDTWIFQSSCAELKEKKTNDELEKYGNCFMKLIKHHLLACKEELRPSIHNIKTLADNLKFLNERSGMMLTAVDDVSKESRSRIEEYLEVERKIIIAFSVVDHMKERIYTDEVHVSRRDDPEVKDLFDAIEKLRGEFRSIDRPSSNLEPLKEKVNLSERPAKSSPHANSPKRKGTESPKSASATARHQSYSESKLSKFEAEFCDASSDWSSEDIVGWEFD</sequence>
<protein>
    <submittedName>
        <fullName evidence="3">Uncharacterized protein</fullName>
    </submittedName>
</protein>
<keyword evidence="1" id="KW-0175">Coiled coil</keyword>
<organism evidence="3 4">
    <name type="scientific">Iris pallida</name>
    <name type="common">Sweet iris</name>
    <dbReference type="NCBI Taxonomy" id="29817"/>
    <lineage>
        <taxon>Eukaryota</taxon>
        <taxon>Viridiplantae</taxon>
        <taxon>Streptophyta</taxon>
        <taxon>Embryophyta</taxon>
        <taxon>Tracheophyta</taxon>
        <taxon>Spermatophyta</taxon>
        <taxon>Magnoliopsida</taxon>
        <taxon>Liliopsida</taxon>
        <taxon>Asparagales</taxon>
        <taxon>Iridaceae</taxon>
        <taxon>Iridoideae</taxon>
        <taxon>Irideae</taxon>
        <taxon>Iris</taxon>
    </lineage>
</organism>
<gene>
    <name evidence="3" type="ORF">M6B38_136940</name>
</gene>
<feature type="region of interest" description="Disordered" evidence="2">
    <location>
        <begin position="280"/>
        <end position="329"/>
    </location>
</feature>
<accession>A0AAX6FDV1</accession>
<evidence type="ECO:0000313" key="3">
    <source>
        <dbReference type="EMBL" id="KAJ6814516.1"/>
    </source>
</evidence>
<dbReference type="PANTHER" id="PTHR34121">
    <property type="entry name" value="MYOSIN-11"/>
    <property type="match status" value="1"/>
</dbReference>
<evidence type="ECO:0000256" key="1">
    <source>
        <dbReference type="SAM" id="Coils"/>
    </source>
</evidence>
<feature type="compositionally biased region" description="Basic and acidic residues" evidence="2">
    <location>
        <begin position="281"/>
        <end position="293"/>
    </location>
</feature>
<proteinExistence type="predicted"/>
<reference evidence="3" key="2">
    <citation type="submission" date="2023-04" db="EMBL/GenBank/DDBJ databases">
        <authorList>
            <person name="Bruccoleri R.E."/>
            <person name="Oakeley E.J."/>
            <person name="Faust A.-M."/>
            <person name="Dessus-Babus S."/>
            <person name="Altorfer M."/>
            <person name="Burckhardt D."/>
            <person name="Oertli M."/>
            <person name="Naumann U."/>
            <person name="Petersen F."/>
            <person name="Wong J."/>
        </authorList>
    </citation>
    <scope>NUCLEOTIDE SEQUENCE</scope>
    <source>
        <strain evidence="3">GSM-AAB239-AS_SAM_17_03QT</strain>
        <tissue evidence="3">Leaf</tissue>
    </source>
</reference>
<dbReference type="PANTHER" id="PTHR34121:SF1">
    <property type="entry name" value="FILAMIN-A-INTERACTING PROTEIN 1"/>
    <property type="match status" value="1"/>
</dbReference>
<evidence type="ECO:0000256" key="2">
    <source>
        <dbReference type="SAM" id="MobiDB-lite"/>
    </source>
</evidence>
<evidence type="ECO:0000313" key="4">
    <source>
        <dbReference type="Proteomes" id="UP001140949"/>
    </source>
</evidence>
<keyword evidence="4" id="KW-1185">Reference proteome</keyword>
<reference evidence="3" key="1">
    <citation type="journal article" date="2023" name="GigaByte">
        <title>Genome assembly of the bearded iris, Iris pallida Lam.</title>
        <authorList>
            <person name="Bruccoleri R.E."/>
            <person name="Oakeley E.J."/>
            <person name="Faust A.M.E."/>
            <person name="Altorfer M."/>
            <person name="Dessus-Babus S."/>
            <person name="Burckhardt D."/>
            <person name="Oertli M."/>
            <person name="Naumann U."/>
            <person name="Petersen F."/>
            <person name="Wong J."/>
        </authorList>
    </citation>
    <scope>NUCLEOTIDE SEQUENCE</scope>
    <source>
        <strain evidence="3">GSM-AAB239-AS_SAM_17_03QT</strain>
    </source>
</reference>